<evidence type="ECO:0000313" key="2">
    <source>
        <dbReference type="Proteomes" id="UP000214646"/>
    </source>
</evidence>
<organism evidence="1 2">
    <name type="scientific">Fimbriiglobus ruber</name>
    <dbReference type="NCBI Taxonomy" id="1908690"/>
    <lineage>
        <taxon>Bacteria</taxon>
        <taxon>Pseudomonadati</taxon>
        <taxon>Planctomycetota</taxon>
        <taxon>Planctomycetia</taxon>
        <taxon>Gemmatales</taxon>
        <taxon>Gemmataceae</taxon>
        <taxon>Fimbriiglobus</taxon>
    </lineage>
</organism>
<dbReference type="EMBL" id="NIDE01000014">
    <property type="protein sequence ID" value="OWK38038.1"/>
    <property type="molecule type" value="Genomic_DNA"/>
</dbReference>
<dbReference type="Pfam" id="PF06727">
    <property type="entry name" value="DUF1207"/>
    <property type="match status" value="1"/>
</dbReference>
<sequence length="425" mass="45644">MPGLVGHRWALFAVAAGVILSAAGPGQAQRILTDPSQWSVAVSPVLIKVPAGPGTAGWPVPLGQQPPAVLPAQPVYPLPAQSPPPGVPGQSFPLPTPAPLPGQPSATTVLGAPPSVIVGSPLLDGPPVGTRPVDLQPLPGSLMDTFGQEYEARKQLRTTTWKGTTITAFPNSLLWTPPLAGPREPRMQVIGGSSSLSGSDSSTTVDTEIGGTLGIARFQPVGEDLSFQLDFFAMVNSRFVSSDLLVADYRFGIPISFQWGEWHGKLAYEYTSSHLGDSYIRDSTPAQIPVYTKDEVVLGIDRYLFRDLRVYGIAAYAFQQTLPPYAPGQQNAERSKGRFSGGFEWAPRLPTNWSGGPFVAANVDADGTVGYNASLTAQVGWLWRNPLQRLASLRVFAEYYDGHSPYGQLYMQREKFYAVGMAADY</sequence>
<evidence type="ECO:0008006" key="3">
    <source>
        <dbReference type="Google" id="ProtNLM"/>
    </source>
</evidence>
<protein>
    <recommendedName>
        <fullName evidence="3">DUF1207 domain-containing protein</fullName>
    </recommendedName>
</protein>
<dbReference type="OrthoDB" id="238106at2"/>
<dbReference type="RefSeq" id="WP_088257852.1">
    <property type="nucleotide sequence ID" value="NZ_NIDE01000014.1"/>
</dbReference>
<name>A0A225DHJ7_9BACT</name>
<dbReference type="InterPro" id="IPR009599">
    <property type="entry name" value="DUF1207"/>
</dbReference>
<accession>A0A225DHJ7</accession>
<dbReference type="Proteomes" id="UP000214646">
    <property type="component" value="Unassembled WGS sequence"/>
</dbReference>
<reference evidence="2" key="1">
    <citation type="submission" date="2017-06" db="EMBL/GenBank/DDBJ databases">
        <title>Genome analysis of Fimbriiglobus ruber SP5, the first member of the order Planctomycetales with confirmed chitinolytic capability.</title>
        <authorList>
            <person name="Ravin N.V."/>
            <person name="Rakitin A.L."/>
            <person name="Ivanova A.A."/>
            <person name="Beletsky A.V."/>
            <person name="Kulichevskaya I.S."/>
            <person name="Mardanov A.V."/>
            <person name="Dedysh S.N."/>
        </authorList>
    </citation>
    <scope>NUCLEOTIDE SEQUENCE [LARGE SCALE GENOMIC DNA]</scope>
    <source>
        <strain evidence="2">SP5</strain>
    </source>
</reference>
<gene>
    <name evidence="1" type="ORF">FRUB_07158</name>
</gene>
<proteinExistence type="predicted"/>
<comment type="caution">
    <text evidence="1">The sequence shown here is derived from an EMBL/GenBank/DDBJ whole genome shotgun (WGS) entry which is preliminary data.</text>
</comment>
<dbReference type="AlphaFoldDB" id="A0A225DHJ7"/>
<keyword evidence="2" id="KW-1185">Reference proteome</keyword>
<evidence type="ECO:0000313" key="1">
    <source>
        <dbReference type="EMBL" id="OWK38038.1"/>
    </source>
</evidence>